<dbReference type="Proteomes" id="UP000521868">
    <property type="component" value="Unassembled WGS sequence"/>
</dbReference>
<evidence type="ECO:0000313" key="1">
    <source>
        <dbReference type="EMBL" id="NKE66505.1"/>
    </source>
</evidence>
<protein>
    <recommendedName>
        <fullName evidence="3">Histidine kinase</fullName>
    </recommendedName>
</protein>
<sequence>MSPTPPSVQEPVPGFVADRLAEAARYTLLRRLAPSMRHHLVVNLQPIGMIYEVMDRRLKAPQPDLRDVHESAHKINSFAKAALHSCLDVVTWLAPDDEVATTAEAGVRECLGLVATSLTFRGYNLRSEVGDLAGEVRRSAMRGVVTAALIHATDHTLAPADLTLAARATGPALVLTLTVRPTQGEPSFVAEPAYRRLEWTDVEALAAAEGVTVSREGPPLVLQLTLPWRPPTAAAGD</sequence>
<organism evidence="1 2">
    <name type="scientific">Ramlibacter lithotrophicus</name>
    <dbReference type="NCBI Taxonomy" id="2606681"/>
    <lineage>
        <taxon>Bacteria</taxon>
        <taxon>Pseudomonadati</taxon>
        <taxon>Pseudomonadota</taxon>
        <taxon>Betaproteobacteria</taxon>
        <taxon>Burkholderiales</taxon>
        <taxon>Comamonadaceae</taxon>
        <taxon>Ramlibacter</taxon>
    </lineage>
</organism>
<evidence type="ECO:0000313" key="2">
    <source>
        <dbReference type="Proteomes" id="UP000521868"/>
    </source>
</evidence>
<accession>A0A7X6I6Q7</accession>
<keyword evidence="2" id="KW-1185">Reference proteome</keyword>
<gene>
    <name evidence="1" type="ORF">RAMLITH_11790</name>
</gene>
<dbReference type="EMBL" id="VTOX01000003">
    <property type="protein sequence ID" value="NKE66505.1"/>
    <property type="molecule type" value="Genomic_DNA"/>
</dbReference>
<dbReference type="RefSeq" id="WP_168107606.1">
    <property type="nucleotide sequence ID" value="NZ_VTOX01000003.1"/>
</dbReference>
<reference evidence="1 2" key="1">
    <citation type="journal article" date="2020" name="Nature">
        <title>Bacterial chemolithoautotrophy via manganese oxidation.</title>
        <authorList>
            <person name="Yu H."/>
            <person name="Leadbetter J.R."/>
        </authorList>
    </citation>
    <scope>NUCLEOTIDE SEQUENCE [LARGE SCALE GENOMIC DNA]</scope>
    <source>
        <strain evidence="1 2">RBP-1</strain>
    </source>
</reference>
<evidence type="ECO:0008006" key="3">
    <source>
        <dbReference type="Google" id="ProtNLM"/>
    </source>
</evidence>
<name>A0A7X6I6Q7_9BURK</name>
<comment type="caution">
    <text evidence="1">The sequence shown here is derived from an EMBL/GenBank/DDBJ whole genome shotgun (WGS) entry which is preliminary data.</text>
</comment>
<proteinExistence type="predicted"/>
<dbReference type="AlphaFoldDB" id="A0A7X6I6Q7"/>